<name>A0ACA9NGU2_9GLOM</name>
<keyword evidence="2" id="KW-1185">Reference proteome</keyword>
<sequence length="254" mass="29878">MYKKSDWSSFFNKQNIPEENQENWYISGLTTKEFKKSELDKSLDILGKILEKERNTFKSLPEDFENVSITELNDEYLPRGAKQKDLLKAITDKRNTFRYKINEPNNEDDNDGLDSNKYDKILNSINETHEWEFERWKKKVTPEFLNEFLADFLQRESDESLVEKNLDGWLKGNDPLQNQDKLTEYTLIDRPEQNIRVAEIQNSKFTGIVKEITISGAEVIQKESELDKSLAGTYLLPYVFNLINFVPEKLKNDD</sequence>
<comment type="caution">
    <text evidence="1">The sequence shown here is derived from an EMBL/GenBank/DDBJ whole genome shotgun (WGS) entry which is preliminary data.</text>
</comment>
<evidence type="ECO:0000313" key="2">
    <source>
        <dbReference type="Proteomes" id="UP000789366"/>
    </source>
</evidence>
<organism evidence="1 2">
    <name type="scientific">Cetraspora pellucida</name>
    <dbReference type="NCBI Taxonomy" id="1433469"/>
    <lineage>
        <taxon>Eukaryota</taxon>
        <taxon>Fungi</taxon>
        <taxon>Fungi incertae sedis</taxon>
        <taxon>Mucoromycota</taxon>
        <taxon>Glomeromycotina</taxon>
        <taxon>Glomeromycetes</taxon>
        <taxon>Diversisporales</taxon>
        <taxon>Gigasporaceae</taxon>
        <taxon>Cetraspora</taxon>
    </lineage>
</organism>
<accession>A0ACA9NGU2</accession>
<proteinExistence type="predicted"/>
<protein>
    <submittedName>
        <fullName evidence="1">4862_t:CDS:1</fullName>
    </submittedName>
</protein>
<dbReference type="Proteomes" id="UP000789366">
    <property type="component" value="Unassembled WGS sequence"/>
</dbReference>
<evidence type="ECO:0000313" key="1">
    <source>
        <dbReference type="EMBL" id="CAG8654577.1"/>
    </source>
</evidence>
<gene>
    <name evidence="1" type="ORF">SPELUC_LOCUS9046</name>
</gene>
<reference evidence="1" key="1">
    <citation type="submission" date="2021-06" db="EMBL/GenBank/DDBJ databases">
        <authorList>
            <person name="Kallberg Y."/>
            <person name="Tangrot J."/>
            <person name="Rosling A."/>
        </authorList>
    </citation>
    <scope>NUCLEOTIDE SEQUENCE</scope>
    <source>
        <strain evidence="1">28 12/20/2015</strain>
    </source>
</reference>
<feature type="non-terminal residue" evidence="1">
    <location>
        <position position="254"/>
    </location>
</feature>
<dbReference type="EMBL" id="CAJVPW010014528">
    <property type="protein sequence ID" value="CAG8654577.1"/>
    <property type="molecule type" value="Genomic_DNA"/>
</dbReference>